<gene>
    <name evidence="1" type="ORF">LNQ34_14015</name>
</gene>
<dbReference type="Proteomes" id="UP001430700">
    <property type="component" value="Unassembled WGS sequence"/>
</dbReference>
<evidence type="ECO:0000313" key="2">
    <source>
        <dbReference type="Proteomes" id="UP001430700"/>
    </source>
</evidence>
<accession>A0ABS8M230</accession>
<dbReference type="RefSeq" id="WP_202702731.1">
    <property type="nucleotide sequence ID" value="NZ_JAJJMN010000001.1"/>
</dbReference>
<sequence length="52" mass="5355">MKDRKSKCSCAKSGVMCALKLSLIKQGVSASDSAIKNKAICPLKAAVLSNAS</sequence>
<proteinExistence type="predicted"/>
<name>A0ABS8M230_9FLAO</name>
<evidence type="ECO:0000313" key="1">
    <source>
        <dbReference type="EMBL" id="MCC9018882.1"/>
    </source>
</evidence>
<protein>
    <submittedName>
        <fullName evidence="1">Uncharacterized protein</fullName>
    </submittedName>
</protein>
<comment type="caution">
    <text evidence="1">The sequence shown here is derived from an EMBL/GenBank/DDBJ whole genome shotgun (WGS) entry which is preliminary data.</text>
</comment>
<keyword evidence="2" id="KW-1185">Reference proteome</keyword>
<reference evidence="1" key="1">
    <citation type="submission" date="2021-11" db="EMBL/GenBank/DDBJ databases">
        <title>Description of novel Flavobacterium species.</title>
        <authorList>
            <person name="Saticioglu I.B."/>
            <person name="Ay H."/>
            <person name="Altun S."/>
            <person name="Duman M."/>
        </authorList>
    </citation>
    <scope>NUCLEOTIDE SEQUENCE</scope>
    <source>
        <strain evidence="1">F-126</strain>
    </source>
</reference>
<dbReference type="EMBL" id="JAJJMN010000001">
    <property type="protein sequence ID" value="MCC9018882.1"/>
    <property type="molecule type" value="Genomic_DNA"/>
</dbReference>
<organism evidence="1 2">
    <name type="scientific">Flavobacterium lipolyticum</name>
    <dbReference type="NCBI Taxonomy" id="2893754"/>
    <lineage>
        <taxon>Bacteria</taxon>
        <taxon>Pseudomonadati</taxon>
        <taxon>Bacteroidota</taxon>
        <taxon>Flavobacteriia</taxon>
        <taxon>Flavobacteriales</taxon>
        <taxon>Flavobacteriaceae</taxon>
        <taxon>Flavobacterium</taxon>
    </lineage>
</organism>